<dbReference type="PANTHER" id="PTHR18964:SF149">
    <property type="entry name" value="BIFUNCTIONAL UDP-N-ACETYLGLUCOSAMINE 2-EPIMERASE_N-ACETYLMANNOSAMINE KINASE"/>
    <property type="match status" value="1"/>
</dbReference>
<dbReference type="Proteomes" id="UP000286716">
    <property type="component" value="Unassembled WGS sequence"/>
</dbReference>
<dbReference type="InterPro" id="IPR036388">
    <property type="entry name" value="WH-like_DNA-bd_sf"/>
</dbReference>
<dbReference type="Pfam" id="PF00480">
    <property type="entry name" value="ROK"/>
    <property type="match status" value="1"/>
</dbReference>
<reference evidence="3 4" key="1">
    <citation type="submission" date="2018-05" db="EMBL/GenBank/DDBJ databases">
        <title>Evolution of GPA BGCs.</title>
        <authorList>
            <person name="Waglechner N."/>
            <person name="Wright G.D."/>
        </authorList>
    </citation>
    <scope>NUCLEOTIDE SEQUENCE [LARGE SCALE GENOMIC DNA]</scope>
    <source>
        <strain evidence="3 4">DSM 5908</strain>
    </source>
</reference>
<comment type="caution">
    <text evidence="3">The sequence shown here is derived from an EMBL/GenBank/DDBJ whole genome shotgun (WGS) entry which is preliminary data.</text>
</comment>
<keyword evidence="4" id="KW-1185">Reference proteome</keyword>
<dbReference type="AlphaFoldDB" id="A0A428WW35"/>
<comment type="similarity">
    <text evidence="1">Belongs to the ROK (NagC/XylR) family.</text>
</comment>
<organism evidence="3 4">
    <name type="scientific">Amycolatopsis balhimycina DSM 5908</name>
    <dbReference type="NCBI Taxonomy" id="1081091"/>
    <lineage>
        <taxon>Bacteria</taxon>
        <taxon>Bacillati</taxon>
        <taxon>Actinomycetota</taxon>
        <taxon>Actinomycetes</taxon>
        <taxon>Pseudonocardiales</taxon>
        <taxon>Pseudonocardiaceae</taxon>
        <taxon>Amycolatopsis</taxon>
    </lineage>
</organism>
<proteinExistence type="inferred from homology"/>
<dbReference type="InterPro" id="IPR000600">
    <property type="entry name" value="ROK"/>
</dbReference>
<accession>A0A428WW35</accession>
<name>A0A428WW35_AMYBA</name>
<evidence type="ECO:0000256" key="1">
    <source>
        <dbReference type="ARBA" id="ARBA00006479"/>
    </source>
</evidence>
<dbReference type="PANTHER" id="PTHR18964">
    <property type="entry name" value="ROK (REPRESSOR, ORF, KINASE) FAMILY"/>
    <property type="match status" value="1"/>
</dbReference>
<dbReference type="GO" id="GO:0003700">
    <property type="term" value="F:DNA-binding transcription factor activity"/>
    <property type="evidence" value="ECO:0007669"/>
    <property type="project" value="InterPro"/>
</dbReference>
<dbReference type="InterPro" id="IPR043129">
    <property type="entry name" value="ATPase_NBD"/>
</dbReference>
<dbReference type="OrthoDB" id="4902213at2"/>
<protein>
    <recommendedName>
        <fullName evidence="2">HTH marR-type domain-containing protein</fullName>
    </recommendedName>
</protein>
<dbReference type="SUPFAM" id="SSF46785">
    <property type="entry name" value="Winged helix' DNA-binding domain"/>
    <property type="match status" value="1"/>
</dbReference>
<evidence type="ECO:0000313" key="3">
    <source>
        <dbReference type="EMBL" id="RSM47285.1"/>
    </source>
</evidence>
<dbReference type="InterPro" id="IPR036390">
    <property type="entry name" value="WH_DNA-bd_sf"/>
</dbReference>
<feature type="domain" description="HTH marR-type" evidence="2">
    <location>
        <begin position="17"/>
        <end position="58"/>
    </location>
</feature>
<evidence type="ECO:0000259" key="2">
    <source>
        <dbReference type="Pfam" id="PF12802"/>
    </source>
</evidence>
<gene>
    <name evidence="3" type="ORF">DMA12_08605</name>
</gene>
<dbReference type="Gene3D" id="1.10.10.10">
    <property type="entry name" value="Winged helix-like DNA-binding domain superfamily/Winged helix DNA-binding domain"/>
    <property type="match status" value="1"/>
</dbReference>
<dbReference type="SUPFAM" id="SSF53067">
    <property type="entry name" value="Actin-like ATPase domain"/>
    <property type="match status" value="1"/>
</dbReference>
<dbReference type="Gene3D" id="3.30.420.40">
    <property type="match status" value="2"/>
</dbReference>
<sequence>MVHEVTSNPTPRDHNKASVLEVVLSRAPLTRNEVIELTGLSKATVSRAVEELRADGFVADGGVDAATGRGRRSTYLDVPGTAGHVAGVSFGVLTTCVLVTDLRGREVHHVVVPTANHDDAGDAAEWLAGLIEETAGAGRGPLRQIVVAVPGRVRDGTEIFSPARSMKIFTGSGLHRAVADLVDAPVLLDSDANASLLAILAEDTSIGNAALFNLSSVLNFAGCTGHELARGRTPAFGGIGVLCAGAGQETLDDLMSTRGLLKFARGRGLGLKRVEDLWRGRRDDEAHAEVVAAFTTAIVTATSAVAVTLDPETVYFAGRLCPLVEEVLPEVRSRLGRILPAAPEVKVVTQVVGLSTARGAVFACLALTQERLRDAALGARGRRTEQSTPAF</sequence>
<evidence type="ECO:0000313" key="4">
    <source>
        <dbReference type="Proteomes" id="UP000286716"/>
    </source>
</evidence>
<dbReference type="InterPro" id="IPR000835">
    <property type="entry name" value="HTH_MarR-typ"/>
</dbReference>
<dbReference type="EMBL" id="QHHU01000010">
    <property type="protein sequence ID" value="RSM47285.1"/>
    <property type="molecule type" value="Genomic_DNA"/>
</dbReference>
<dbReference type="Pfam" id="PF12802">
    <property type="entry name" value="MarR_2"/>
    <property type="match status" value="1"/>
</dbReference>